<dbReference type="SUPFAM" id="SSF90123">
    <property type="entry name" value="ABC transporter transmembrane region"/>
    <property type="match status" value="1"/>
</dbReference>
<evidence type="ECO:0000259" key="8">
    <source>
        <dbReference type="PROSITE" id="PS50893"/>
    </source>
</evidence>
<dbReference type="EMBL" id="LCJU01000027">
    <property type="protein sequence ID" value="KKT84104.1"/>
    <property type="molecule type" value="Genomic_DNA"/>
</dbReference>
<feature type="transmembrane region" description="Helical" evidence="7">
    <location>
        <begin position="155"/>
        <end position="174"/>
    </location>
</feature>
<dbReference type="SMART" id="SM00382">
    <property type="entry name" value="AAA"/>
    <property type="match status" value="1"/>
</dbReference>
<gene>
    <name evidence="10" type="ORF">UW82_C0027G0001</name>
</gene>
<evidence type="ECO:0000313" key="11">
    <source>
        <dbReference type="Proteomes" id="UP000034504"/>
    </source>
</evidence>
<name>A0A0G1NIV8_UNCKA</name>
<keyword evidence="4 10" id="KW-0067">ATP-binding</keyword>
<dbReference type="InterPro" id="IPR011527">
    <property type="entry name" value="ABC1_TM_dom"/>
</dbReference>
<feature type="transmembrane region" description="Helical" evidence="7">
    <location>
        <begin position="79"/>
        <end position="97"/>
    </location>
</feature>
<feature type="transmembrane region" description="Helical" evidence="7">
    <location>
        <begin position="38"/>
        <end position="59"/>
    </location>
</feature>
<reference evidence="10 11" key="1">
    <citation type="journal article" date="2015" name="Nature">
        <title>rRNA introns, odd ribosomes, and small enigmatic genomes across a large radiation of phyla.</title>
        <authorList>
            <person name="Brown C.T."/>
            <person name="Hug L.A."/>
            <person name="Thomas B.C."/>
            <person name="Sharon I."/>
            <person name="Castelle C.J."/>
            <person name="Singh A."/>
            <person name="Wilkins M.J."/>
            <person name="Williams K.H."/>
            <person name="Banfield J.F."/>
        </authorList>
    </citation>
    <scope>NUCLEOTIDE SEQUENCE [LARGE SCALE GENOMIC DNA]</scope>
</reference>
<dbReference type="Proteomes" id="UP000034504">
    <property type="component" value="Unassembled WGS sequence"/>
</dbReference>
<evidence type="ECO:0000256" key="7">
    <source>
        <dbReference type="SAM" id="Phobius"/>
    </source>
</evidence>
<keyword evidence="2 7" id="KW-0812">Transmembrane</keyword>
<dbReference type="GO" id="GO:0016887">
    <property type="term" value="F:ATP hydrolysis activity"/>
    <property type="evidence" value="ECO:0007669"/>
    <property type="project" value="InterPro"/>
</dbReference>
<dbReference type="InterPro" id="IPR027417">
    <property type="entry name" value="P-loop_NTPase"/>
</dbReference>
<dbReference type="InterPro" id="IPR039421">
    <property type="entry name" value="Type_1_exporter"/>
</dbReference>
<dbReference type="PANTHER" id="PTHR24221">
    <property type="entry name" value="ATP-BINDING CASSETTE SUB-FAMILY B"/>
    <property type="match status" value="1"/>
</dbReference>
<feature type="transmembrane region" description="Helical" evidence="7">
    <location>
        <begin position="180"/>
        <end position="199"/>
    </location>
</feature>
<dbReference type="PROSITE" id="PS50893">
    <property type="entry name" value="ABC_TRANSPORTER_2"/>
    <property type="match status" value="1"/>
</dbReference>
<dbReference type="PANTHER" id="PTHR24221:SF654">
    <property type="entry name" value="ATP-BINDING CASSETTE SUB-FAMILY B MEMBER 6"/>
    <property type="match status" value="1"/>
</dbReference>
<feature type="domain" description="ABC transmembrane type-1" evidence="9">
    <location>
        <begin position="47"/>
        <end position="307"/>
    </location>
</feature>
<dbReference type="Gene3D" id="1.20.1560.10">
    <property type="entry name" value="ABC transporter type 1, transmembrane domain"/>
    <property type="match status" value="1"/>
</dbReference>
<dbReference type="InterPro" id="IPR003593">
    <property type="entry name" value="AAA+_ATPase"/>
</dbReference>
<evidence type="ECO:0000259" key="9">
    <source>
        <dbReference type="PROSITE" id="PS50929"/>
    </source>
</evidence>
<dbReference type="Pfam" id="PF00005">
    <property type="entry name" value="ABC_tran"/>
    <property type="match status" value="1"/>
</dbReference>
<dbReference type="Gene3D" id="3.40.50.300">
    <property type="entry name" value="P-loop containing nucleotide triphosphate hydrolases"/>
    <property type="match status" value="1"/>
</dbReference>
<evidence type="ECO:0000256" key="2">
    <source>
        <dbReference type="ARBA" id="ARBA00022692"/>
    </source>
</evidence>
<accession>A0A0G1NIV8</accession>
<dbReference type="InterPro" id="IPR036640">
    <property type="entry name" value="ABC1_TM_sf"/>
</dbReference>
<dbReference type="GO" id="GO:0140359">
    <property type="term" value="F:ABC-type transporter activity"/>
    <property type="evidence" value="ECO:0007669"/>
    <property type="project" value="InterPro"/>
</dbReference>
<evidence type="ECO:0000256" key="6">
    <source>
        <dbReference type="ARBA" id="ARBA00023136"/>
    </source>
</evidence>
<protein>
    <submittedName>
        <fullName evidence="10">ABC transporter permease/ATP-binding protein</fullName>
    </submittedName>
</protein>
<evidence type="ECO:0000256" key="1">
    <source>
        <dbReference type="ARBA" id="ARBA00004651"/>
    </source>
</evidence>
<sequence length="592" mass="66790">MNIWKSKLDNSEAFIEPKDFPNFLPGFIFRYLGPFTKVFALTTALDAIHAIIIFLSTLLLTDVLNILAENGPLSVFDGFLYKFILLYAVSLALSWIIRKWGYSLANVFSKYLTFKLYKTALKMDFAKLSGFSKEKLTAMFAFITKSVDGFIGDRWLWGLTHDFITVGLTLWIIGSRNLTILLFDIAFFSLFIFVGIALAKKSQYYSHKEYLSDVKACSVTTNFFINLNSVKRLFLQDYSAKIIKDSYLENYRDIHNKTAFHSSYWLLQDLIYGTAFLTTMGFFVSRAARGEIPVGYIVLLFSTILQIKDIFEVLVDDLLKYNDFAARMKELKVSLAGLPVINTGGTEKLNGFAKIEFKEVGFDMITPKNTRRSIFVDNLYVEATEKIGITGPSGCGKTTLLNMLMQQVTPNRGQILVDGVNIANFRLTETFCSVISQSDILFNISIKDNIVLGSNFDAKRYQRISEGVKAADFINQLPEGDASIIGNTDVLLSHGQEQRIKIARGLYRDAKLYLLDEPFSGLDWTVKKQVIAFVYEFLKEKSFIIVTHTKDELDNLDRVYAFDRSGKLNLAEVNPPAEADAVGAEPGAAQLL</sequence>
<dbReference type="GO" id="GO:0005886">
    <property type="term" value="C:plasma membrane"/>
    <property type="evidence" value="ECO:0007669"/>
    <property type="project" value="UniProtKB-SubCell"/>
</dbReference>
<dbReference type="GO" id="GO:0005524">
    <property type="term" value="F:ATP binding"/>
    <property type="evidence" value="ECO:0007669"/>
    <property type="project" value="UniProtKB-KW"/>
</dbReference>
<comment type="subcellular location">
    <subcellularLocation>
        <location evidence="1">Cell membrane</location>
        <topology evidence="1">Multi-pass membrane protein</topology>
    </subcellularLocation>
</comment>
<evidence type="ECO:0000256" key="3">
    <source>
        <dbReference type="ARBA" id="ARBA00022741"/>
    </source>
</evidence>
<evidence type="ECO:0000256" key="5">
    <source>
        <dbReference type="ARBA" id="ARBA00022989"/>
    </source>
</evidence>
<dbReference type="PROSITE" id="PS50929">
    <property type="entry name" value="ABC_TM1F"/>
    <property type="match status" value="1"/>
</dbReference>
<dbReference type="AlphaFoldDB" id="A0A0G1NIV8"/>
<comment type="caution">
    <text evidence="10">The sequence shown here is derived from an EMBL/GenBank/DDBJ whole genome shotgun (WGS) entry which is preliminary data.</text>
</comment>
<feature type="domain" description="ABC transporter" evidence="8">
    <location>
        <begin position="355"/>
        <end position="590"/>
    </location>
</feature>
<evidence type="ECO:0000313" key="10">
    <source>
        <dbReference type="EMBL" id="KKT84104.1"/>
    </source>
</evidence>
<keyword evidence="3" id="KW-0547">Nucleotide-binding</keyword>
<proteinExistence type="predicted"/>
<keyword evidence="5 7" id="KW-1133">Transmembrane helix</keyword>
<organism evidence="10 11">
    <name type="scientific">candidate division WWE3 bacterium GW2011_GWC2_44_9</name>
    <dbReference type="NCBI Taxonomy" id="1619125"/>
    <lineage>
        <taxon>Bacteria</taxon>
        <taxon>Katanobacteria</taxon>
    </lineage>
</organism>
<dbReference type="InterPro" id="IPR003439">
    <property type="entry name" value="ABC_transporter-like_ATP-bd"/>
</dbReference>
<evidence type="ECO:0000256" key="4">
    <source>
        <dbReference type="ARBA" id="ARBA00022840"/>
    </source>
</evidence>
<dbReference type="CDD" id="cd03228">
    <property type="entry name" value="ABCC_MRP_Like"/>
    <property type="match status" value="1"/>
</dbReference>
<keyword evidence="6 7" id="KW-0472">Membrane</keyword>
<dbReference type="SUPFAM" id="SSF52540">
    <property type="entry name" value="P-loop containing nucleoside triphosphate hydrolases"/>
    <property type="match status" value="1"/>
</dbReference>